<evidence type="ECO:0000259" key="2">
    <source>
        <dbReference type="PROSITE" id="PS50995"/>
    </source>
</evidence>
<dbReference type="SMART" id="SM00347">
    <property type="entry name" value="HTH_MARR"/>
    <property type="match status" value="1"/>
</dbReference>
<dbReference type="InterPro" id="IPR036390">
    <property type="entry name" value="WH_DNA-bd_sf"/>
</dbReference>
<dbReference type="Gene3D" id="1.10.10.10">
    <property type="entry name" value="Winged helix-like DNA-binding domain superfamily/Winged helix DNA-binding domain"/>
    <property type="match status" value="1"/>
</dbReference>
<dbReference type="PROSITE" id="PS50995">
    <property type="entry name" value="HTH_MARR_2"/>
    <property type="match status" value="1"/>
</dbReference>
<keyword evidence="1 4" id="KW-0808">Transferase</keyword>
<organism evidence="4 5">
    <name type="scientific">Maribrevibacterium harenarium</name>
    <dbReference type="NCBI Taxonomy" id="2589817"/>
    <lineage>
        <taxon>Bacteria</taxon>
        <taxon>Pseudomonadati</taxon>
        <taxon>Pseudomonadota</taxon>
        <taxon>Gammaproteobacteria</taxon>
        <taxon>Oceanospirillales</taxon>
        <taxon>Oceanospirillaceae</taxon>
        <taxon>Maribrevibacterium</taxon>
    </lineage>
</organism>
<dbReference type="OrthoDB" id="1431064at2"/>
<evidence type="ECO:0000259" key="3">
    <source>
        <dbReference type="PROSITE" id="PS51186"/>
    </source>
</evidence>
<evidence type="ECO:0000313" key="5">
    <source>
        <dbReference type="Proteomes" id="UP000315901"/>
    </source>
</evidence>
<dbReference type="CDD" id="cd00090">
    <property type="entry name" value="HTH_ARSR"/>
    <property type="match status" value="1"/>
</dbReference>
<dbReference type="Pfam" id="PF01047">
    <property type="entry name" value="MarR"/>
    <property type="match status" value="1"/>
</dbReference>
<feature type="domain" description="HTH marR-type" evidence="2">
    <location>
        <begin position="6"/>
        <end position="143"/>
    </location>
</feature>
<gene>
    <name evidence="4" type="ORF">FJM67_01150</name>
</gene>
<dbReference type="RefSeq" id="WP_140586843.1">
    <property type="nucleotide sequence ID" value="NZ_VFRR01000001.1"/>
</dbReference>
<dbReference type="GO" id="GO:0008080">
    <property type="term" value="F:N-acetyltransferase activity"/>
    <property type="evidence" value="ECO:0007669"/>
    <property type="project" value="InterPro"/>
</dbReference>
<dbReference type="PANTHER" id="PTHR13947">
    <property type="entry name" value="GNAT FAMILY N-ACETYLTRANSFERASE"/>
    <property type="match status" value="1"/>
</dbReference>
<dbReference type="Gene3D" id="3.40.630.30">
    <property type="match status" value="1"/>
</dbReference>
<dbReference type="Pfam" id="PF00583">
    <property type="entry name" value="Acetyltransf_1"/>
    <property type="match status" value="1"/>
</dbReference>
<name>A0A501X5F5_9GAMM</name>
<dbReference type="EMBL" id="VFRR01000001">
    <property type="protein sequence ID" value="TPE55688.1"/>
    <property type="molecule type" value="Genomic_DNA"/>
</dbReference>
<dbReference type="InterPro" id="IPR011991">
    <property type="entry name" value="ArsR-like_HTH"/>
</dbReference>
<dbReference type="SUPFAM" id="SSF55729">
    <property type="entry name" value="Acyl-CoA N-acyltransferases (Nat)"/>
    <property type="match status" value="1"/>
</dbReference>
<dbReference type="InterPro" id="IPR000182">
    <property type="entry name" value="GNAT_dom"/>
</dbReference>
<dbReference type="Proteomes" id="UP000315901">
    <property type="component" value="Unassembled WGS sequence"/>
</dbReference>
<dbReference type="InterPro" id="IPR016181">
    <property type="entry name" value="Acyl_CoA_acyltransferase"/>
</dbReference>
<dbReference type="InterPro" id="IPR036388">
    <property type="entry name" value="WH-like_DNA-bd_sf"/>
</dbReference>
<dbReference type="CDD" id="cd04301">
    <property type="entry name" value="NAT_SF"/>
    <property type="match status" value="1"/>
</dbReference>
<dbReference type="PROSITE" id="PS51186">
    <property type="entry name" value="GNAT"/>
    <property type="match status" value="1"/>
</dbReference>
<feature type="domain" description="N-acetyltransferase" evidence="3">
    <location>
        <begin position="159"/>
        <end position="313"/>
    </location>
</feature>
<dbReference type="InterPro" id="IPR000835">
    <property type="entry name" value="HTH_MarR-typ"/>
</dbReference>
<dbReference type="PANTHER" id="PTHR13947:SF37">
    <property type="entry name" value="LD18367P"/>
    <property type="match status" value="1"/>
</dbReference>
<accession>A0A501X5F5</accession>
<dbReference type="SUPFAM" id="SSF46785">
    <property type="entry name" value="Winged helix' DNA-binding domain"/>
    <property type="match status" value="1"/>
</dbReference>
<dbReference type="InterPro" id="IPR050769">
    <property type="entry name" value="NAT_camello-type"/>
</dbReference>
<proteinExistence type="predicted"/>
<reference evidence="4 5" key="1">
    <citation type="submission" date="2019-06" db="EMBL/GenBank/DDBJ databases">
        <title>A novel bacterium of genus Marinomonas, isolated from coastal sand.</title>
        <authorList>
            <person name="Huang H."/>
            <person name="Mo K."/>
            <person name="Hu Y."/>
        </authorList>
    </citation>
    <scope>NUCLEOTIDE SEQUENCE [LARGE SCALE GENOMIC DNA]</scope>
    <source>
        <strain evidence="4 5">HB171799</strain>
    </source>
</reference>
<sequence length="319" mass="35840">MEQFGILSLGSRLKRLSDFLYSEVQAVYGNESLMISSTYFPILRLLQQECSLSVVQISERLGLSHPAVSKQVAKMLKEGLLLKIQDESDLRRSAICLSELSQQEMHKAEPVLMAIGMELDFYLRQLSGPFLMQLEGLESKLLNGPYAKRVILRLHPELLEIRDCQSSEDYAAFKALNMAWLERFFSDDIYEKDHLLLNNPETHILAKGGKVKVATLDNKAIGTYFIMPTDRNMMELGKLAVDERFQRLGVGERLLEDAISAATAMNAVALVLESHTLLEPALGLYQKFGFAVDSSSSSFSVPRANIRMIKHLGGSHERL</sequence>
<dbReference type="GO" id="GO:0003700">
    <property type="term" value="F:DNA-binding transcription factor activity"/>
    <property type="evidence" value="ECO:0007669"/>
    <property type="project" value="InterPro"/>
</dbReference>
<protein>
    <submittedName>
        <fullName evidence="4">GNAT family N-acetyltransferase</fullName>
    </submittedName>
</protein>
<evidence type="ECO:0000313" key="4">
    <source>
        <dbReference type="EMBL" id="TPE55688.1"/>
    </source>
</evidence>
<keyword evidence="5" id="KW-1185">Reference proteome</keyword>
<evidence type="ECO:0000256" key="1">
    <source>
        <dbReference type="ARBA" id="ARBA00022679"/>
    </source>
</evidence>
<comment type="caution">
    <text evidence="4">The sequence shown here is derived from an EMBL/GenBank/DDBJ whole genome shotgun (WGS) entry which is preliminary data.</text>
</comment>
<dbReference type="AlphaFoldDB" id="A0A501X5F5"/>